<dbReference type="Gene3D" id="2.130.10.10">
    <property type="entry name" value="YVTN repeat-like/Quinoprotein amine dehydrogenase"/>
    <property type="match status" value="1"/>
</dbReference>
<gene>
    <name evidence="2" type="ORF">ACFOD7_16230</name>
</gene>
<organism evidence="2 3">
    <name type="scientific">Paracoccus fontiphilus</name>
    <dbReference type="NCBI Taxonomy" id="1815556"/>
    <lineage>
        <taxon>Bacteria</taxon>
        <taxon>Pseudomonadati</taxon>
        <taxon>Pseudomonadota</taxon>
        <taxon>Alphaproteobacteria</taxon>
        <taxon>Rhodobacterales</taxon>
        <taxon>Paracoccaceae</taxon>
        <taxon>Paracoccus</taxon>
    </lineage>
</organism>
<dbReference type="InterPro" id="IPR051200">
    <property type="entry name" value="Host-pathogen_enzymatic-act"/>
</dbReference>
<dbReference type="PANTHER" id="PTHR47197:SF3">
    <property type="entry name" value="DIHYDRO-HEME D1 DEHYDROGENASE"/>
    <property type="match status" value="1"/>
</dbReference>
<comment type="caution">
    <text evidence="2">The sequence shown here is derived from an EMBL/GenBank/DDBJ whole genome shotgun (WGS) entry which is preliminary data.</text>
</comment>
<keyword evidence="1" id="KW-0732">Signal</keyword>
<evidence type="ECO:0000256" key="1">
    <source>
        <dbReference type="SAM" id="SignalP"/>
    </source>
</evidence>
<dbReference type="SUPFAM" id="SSF51004">
    <property type="entry name" value="C-terminal (heme d1) domain of cytochrome cd1-nitrite reductase"/>
    <property type="match status" value="1"/>
</dbReference>
<accession>A0ABV7IG90</accession>
<reference evidence="3" key="1">
    <citation type="journal article" date="2019" name="Int. J. Syst. Evol. Microbiol.">
        <title>The Global Catalogue of Microorganisms (GCM) 10K type strain sequencing project: providing services to taxonomists for standard genome sequencing and annotation.</title>
        <authorList>
            <consortium name="The Broad Institute Genomics Platform"/>
            <consortium name="The Broad Institute Genome Sequencing Center for Infectious Disease"/>
            <person name="Wu L."/>
            <person name="Ma J."/>
        </authorList>
    </citation>
    <scope>NUCLEOTIDE SEQUENCE [LARGE SCALE GENOMIC DNA]</scope>
    <source>
        <strain evidence="3">KCTC 52239</strain>
    </source>
</reference>
<dbReference type="EMBL" id="JBHRTE010000078">
    <property type="protein sequence ID" value="MFC3169600.1"/>
    <property type="molecule type" value="Genomic_DNA"/>
</dbReference>
<evidence type="ECO:0000313" key="2">
    <source>
        <dbReference type="EMBL" id="MFC3169600.1"/>
    </source>
</evidence>
<dbReference type="RefSeq" id="WP_207470929.1">
    <property type="nucleotide sequence ID" value="NZ_JAFNAW010000056.1"/>
</dbReference>
<feature type="chain" id="PRO_5046516289" evidence="1">
    <location>
        <begin position="30"/>
        <end position="468"/>
    </location>
</feature>
<dbReference type="Proteomes" id="UP001595557">
    <property type="component" value="Unassembled WGS sequence"/>
</dbReference>
<evidence type="ECO:0000313" key="3">
    <source>
        <dbReference type="Proteomes" id="UP001595557"/>
    </source>
</evidence>
<proteinExistence type="predicted"/>
<dbReference type="InterPro" id="IPR011048">
    <property type="entry name" value="Haem_d1_sf"/>
</dbReference>
<name>A0ABV7IG90_9RHOB</name>
<dbReference type="PANTHER" id="PTHR47197">
    <property type="entry name" value="PROTEIN NIRF"/>
    <property type="match status" value="1"/>
</dbReference>
<sequence length="468" mass="49015">MATLYRRHARNLFGASVLALSLAAGPSLAETIFTPTSDGFVGDVSAEAPNRAPIYAGTPVTISGEDLSPGQQITLMRGTTVLNADTPLTVAADGTFSFDVTVDEEAATGLQPIVVIGENPAAATVVDLKVSPEVPVSGAEQFDILSQPVTRGLYQVAYSPKSDALFVTAAVGRPPVKESALVKVNPETLETIAQVTPDAAPARKDGSDGGLFAVYGIDVDDANGTIWVTNTRQDTVAVYSQDDLSLVKQFAPDAAPHPRDIVVDEGNNRAYVSTSFTPEILVFDTKTLEPLEPITVPSNIRGEDFGTMALDLDEKAGKLVTASLNTPEAAIVDLNTGEVKVFEAKGAQGASGAAFDAQDGLVFVASQQTDNLLIIKADTGEVLHDVEIGAGPLNVTFEPVSRHAFVANRGSGTITVVDTEGKIVANLDAGSFPNQLRADGKGNVYAVNKSRGENDEAGDRVWRIHAAD</sequence>
<protein>
    <submittedName>
        <fullName evidence="2">YncE family protein</fullName>
    </submittedName>
</protein>
<feature type="signal peptide" evidence="1">
    <location>
        <begin position="1"/>
        <end position="29"/>
    </location>
</feature>
<keyword evidence="3" id="KW-1185">Reference proteome</keyword>
<dbReference type="InterPro" id="IPR015943">
    <property type="entry name" value="WD40/YVTN_repeat-like_dom_sf"/>
</dbReference>